<evidence type="ECO:0000313" key="2">
    <source>
        <dbReference type="Proteomes" id="UP000070544"/>
    </source>
</evidence>
<dbReference type="AlphaFoldDB" id="A0A139AA38"/>
<reference evidence="1 2" key="1">
    <citation type="journal article" date="2015" name="Genome Biol. Evol.">
        <title>Phylogenomic analyses indicate that early fungi evolved digesting cell walls of algal ancestors of land plants.</title>
        <authorList>
            <person name="Chang Y."/>
            <person name="Wang S."/>
            <person name="Sekimoto S."/>
            <person name="Aerts A.L."/>
            <person name="Choi C."/>
            <person name="Clum A."/>
            <person name="LaButti K.M."/>
            <person name="Lindquist E.A."/>
            <person name="Yee Ngan C."/>
            <person name="Ohm R.A."/>
            <person name="Salamov A.A."/>
            <person name="Grigoriev I.V."/>
            <person name="Spatafora J.W."/>
            <person name="Berbee M.L."/>
        </authorList>
    </citation>
    <scope>NUCLEOTIDE SEQUENCE [LARGE SCALE GENOMIC DNA]</scope>
    <source>
        <strain evidence="1 2">JEL478</strain>
    </source>
</reference>
<sequence length="114" mass="12689">MLYISVLVYPGYIDVAALPKDPDTGVVKKIQSTDFALLVMDKIVRFLRPDVPLHRVSQEAKLQMARLSHGEAKRKLADEFTTLFAALAPAVGFIPGRVTGVMYIVDSFQLWTPI</sequence>
<dbReference type="EMBL" id="KQ965776">
    <property type="protein sequence ID" value="KXS13597.1"/>
    <property type="molecule type" value="Genomic_DNA"/>
</dbReference>
<dbReference type="Proteomes" id="UP000070544">
    <property type="component" value="Unassembled WGS sequence"/>
</dbReference>
<accession>A0A139AA38</accession>
<protein>
    <submittedName>
        <fullName evidence="1">Uncharacterized protein</fullName>
    </submittedName>
</protein>
<proteinExistence type="predicted"/>
<organism evidence="1 2">
    <name type="scientific">Gonapodya prolifera (strain JEL478)</name>
    <name type="common">Monoblepharis prolifera</name>
    <dbReference type="NCBI Taxonomy" id="1344416"/>
    <lineage>
        <taxon>Eukaryota</taxon>
        <taxon>Fungi</taxon>
        <taxon>Fungi incertae sedis</taxon>
        <taxon>Chytridiomycota</taxon>
        <taxon>Chytridiomycota incertae sedis</taxon>
        <taxon>Monoblepharidomycetes</taxon>
        <taxon>Monoblepharidales</taxon>
        <taxon>Gonapodyaceae</taxon>
        <taxon>Gonapodya</taxon>
    </lineage>
</organism>
<keyword evidence="2" id="KW-1185">Reference proteome</keyword>
<gene>
    <name evidence="1" type="ORF">M427DRAFT_33787</name>
</gene>
<name>A0A139AA38_GONPJ</name>
<evidence type="ECO:0000313" key="1">
    <source>
        <dbReference type="EMBL" id="KXS13597.1"/>
    </source>
</evidence>